<sequence length="159" mass="17912">MSERWKPSVTVAAVIERDGRYLLIEEHTPEGLRLNNPAGHLDPGESPAQGVARETLEETTHRFTPTALVGVYLSRFQRGDDDITYLRFAYCGELGDAVPGRTLDHGIVRTLWLTPDEIRAQQGRLRSPLVLQCMEDHLAGRRFALDAVYTDASVWALRR</sequence>
<dbReference type="GO" id="GO:0017111">
    <property type="term" value="F:ribonucleoside triphosphate phosphatase activity"/>
    <property type="evidence" value="ECO:0007669"/>
    <property type="project" value="InterPro"/>
</dbReference>
<dbReference type="GO" id="GO:0004787">
    <property type="term" value="F:thiamine diphosphate phosphatase activity"/>
    <property type="evidence" value="ECO:0007669"/>
    <property type="project" value="InterPro"/>
</dbReference>
<dbReference type="CDD" id="cd03675">
    <property type="entry name" value="NUDIX_Hydrolase"/>
    <property type="match status" value="1"/>
</dbReference>
<keyword evidence="7" id="KW-1185">Reference proteome</keyword>
<gene>
    <name evidence="4" type="primary">nudJ</name>
    <name evidence="6" type="ORF">G9Q37_16500</name>
</gene>
<evidence type="ECO:0000256" key="2">
    <source>
        <dbReference type="ARBA" id="ARBA00011245"/>
    </source>
</evidence>
<dbReference type="AlphaFoldDB" id="A0A6G8IKA1"/>
<comment type="subunit">
    <text evidence="2 4">Monomer.</text>
</comment>
<comment type="similarity">
    <text evidence="1 4">Belongs to the Nudix hydrolase family. NudJ subfamily.</text>
</comment>
<name>A0A6G8IKA1_9BURK</name>
<dbReference type="KEGG" id="hcz:G9Q37_16500"/>
<reference evidence="6 7" key="1">
    <citation type="submission" date="2020-03" db="EMBL/GenBank/DDBJ databases">
        <title>Hydrogenophaga sp. nov. isolated from cyanobacterial mat.</title>
        <authorList>
            <person name="Thorat V."/>
            <person name="Kirdat K."/>
            <person name="Tiwarekar B."/>
            <person name="Costa E.D."/>
            <person name="Yadav A."/>
        </authorList>
    </citation>
    <scope>NUCLEOTIDE SEQUENCE [LARGE SCALE GENOMIC DNA]</scope>
    <source>
        <strain evidence="6 7">BA0156</strain>
    </source>
</reference>
<evidence type="ECO:0000259" key="5">
    <source>
        <dbReference type="PROSITE" id="PS51462"/>
    </source>
</evidence>
<comment type="cofactor">
    <cofactor evidence="4">
        <name>Mg(2+)</name>
        <dbReference type="ChEBI" id="CHEBI:18420"/>
    </cofactor>
</comment>
<dbReference type="Gene3D" id="3.90.79.10">
    <property type="entry name" value="Nucleoside Triphosphate Pyrophosphohydrolase"/>
    <property type="match status" value="1"/>
</dbReference>
<dbReference type="Pfam" id="PF00293">
    <property type="entry name" value="NUDIX"/>
    <property type="match status" value="1"/>
</dbReference>
<protein>
    <recommendedName>
        <fullName evidence="3 4">Phosphatase NudJ</fullName>
        <ecNumber evidence="4">3.6.1.-</ecNumber>
    </recommendedName>
</protein>
<keyword evidence="4" id="KW-0460">Magnesium</keyword>
<proteinExistence type="inferred from homology"/>
<dbReference type="Proteomes" id="UP000503162">
    <property type="component" value="Chromosome"/>
</dbReference>
<evidence type="ECO:0000313" key="6">
    <source>
        <dbReference type="EMBL" id="QIM53637.1"/>
    </source>
</evidence>
<dbReference type="InterPro" id="IPR015797">
    <property type="entry name" value="NUDIX_hydrolase-like_dom_sf"/>
</dbReference>
<dbReference type="PANTHER" id="PTHR43222">
    <property type="entry name" value="NUDIX HYDROLASE 23"/>
    <property type="match status" value="1"/>
</dbReference>
<dbReference type="PROSITE" id="PS51462">
    <property type="entry name" value="NUDIX"/>
    <property type="match status" value="1"/>
</dbReference>
<dbReference type="InterPro" id="IPR000086">
    <property type="entry name" value="NUDIX_hydrolase_dom"/>
</dbReference>
<accession>A0A6G8IKA1</accession>
<dbReference type="SUPFAM" id="SSF55811">
    <property type="entry name" value="Nudix"/>
    <property type="match status" value="1"/>
</dbReference>
<dbReference type="EC" id="3.6.1.-" evidence="4"/>
<feature type="domain" description="Nudix hydrolase" evidence="5">
    <location>
        <begin position="4"/>
        <end position="135"/>
    </location>
</feature>
<evidence type="ECO:0000256" key="3">
    <source>
        <dbReference type="ARBA" id="ARBA00015552"/>
    </source>
</evidence>
<dbReference type="PANTHER" id="PTHR43222:SF11">
    <property type="entry name" value="PHOSPHATASE NUDJ"/>
    <property type="match status" value="1"/>
</dbReference>
<dbReference type="InterPro" id="IPR033713">
    <property type="entry name" value="NudJ"/>
</dbReference>
<dbReference type="RefSeq" id="WP_166228847.1">
    <property type="nucleotide sequence ID" value="NZ_CP049989.1"/>
</dbReference>
<organism evidence="6 7">
    <name type="scientific">Hydrogenophaga crocea</name>
    <dbReference type="NCBI Taxonomy" id="2716225"/>
    <lineage>
        <taxon>Bacteria</taxon>
        <taxon>Pseudomonadati</taxon>
        <taxon>Pseudomonadota</taxon>
        <taxon>Betaproteobacteria</taxon>
        <taxon>Burkholderiales</taxon>
        <taxon>Comamonadaceae</taxon>
        <taxon>Hydrogenophaga</taxon>
    </lineage>
</organism>
<evidence type="ECO:0000256" key="1">
    <source>
        <dbReference type="ARBA" id="ARBA00007608"/>
    </source>
</evidence>
<dbReference type="EMBL" id="CP049989">
    <property type="protein sequence ID" value="QIM53637.1"/>
    <property type="molecule type" value="Genomic_DNA"/>
</dbReference>
<keyword evidence="4 6" id="KW-0378">Hydrolase</keyword>
<evidence type="ECO:0000313" key="7">
    <source>
        <dbReference type="Proteomes" id="UP000503162"/>
    </source>
</evidence>
<dbReference type="GO" id="GO:0017110">
    <property type="term" value="F:nucleoside diphosphate phosphatase activity"/>
    <property type="evidence" value="ECO:0007669"/>
    <property type="project" value="InterPro"/>
</dbReference>
<evidence type="ECO:0000256" key="4">
    <source>
        <dbReference type="RuleBase" id="RU364043"/>
    </source>
</evidence>